<comment type="caution">
    <text evidence="1">The sequence shown here is derived from an EMBL/GenBank/DDBJ whole genome shotgun (WGS) entry which is preliminary data.</text>
</comment>
<dbReference type="Proteomes" id="UP000538472">
    <property type="component" value="Unassembled WGS sequence"/>
</dbReference>
<proteinExistence type="predicted"/>
<sequence>SNYLWALMNASYQVINKTHPELTGECWLCFDTKPPYFEAIGLNKNPKNVNGTNPGMCKWENGTQGLSLQQVRGKGICVG</sequence>
<dbReference type="EMBL" id="VWZB01007343">
    <property type="protein sequence ID" value="NXF42127.1"/>
    <property type="molecule type" value="Genomic_DNA"/>
</dbReference>
<evidence type="ECO:0000313" key="1">
    <source>
        <dbReference type="EMBL" id="NXF42127.1"/>
    </source>
</evidence>
<accession>A0A7K8TII7</accession>
<name>A0A7K8TII7_9AVES</name>
<gene>
    <name evidence="1" type="primary">Env1_1</name>
    <name evidence="1" type="ORF">NYCBRA_R15292</name>
</gene>
<reference evidence="1 2" key="1">
    <citation type="submission" date="2019-09" db="EMBL/GenBank/DDBJ databases">
        <title>Bird 10,000 Genomes (B10K) Project - Family phase.</title>
        <authorList>
            <person name="Zhang G."/>
        </authorList>
    </citation>
    <scope>NUCLEOTIDE SEQUENCE [LARGE SCALE GENOMIC DNA]</scope>
    <source>
        <strain evidence="1">B10K-CU-031-10</strain>
        <tissue evidence="1">Muscle</tissue>
    </source>
</reference>
<feature type="non-terminal residue" evidence="1">
    <location>
        <position position="1"/>
    </location>
</feature>
<dbReference type="Pfam" id="PF00429">
    <property type="entry name" value="TLV_coat"/>
    <property type="match status" value="1"/>
</dbReference>
<feature type="non-terminal residue" evidence="1">
    <location>
        <position position="79"/>
    </location>
</feature>
<organism evidence="1 2">
    <name type="scientific">Nyctibius bracteatus</name>
    <name type="common">Rufous potoo</name>
    <dbReference type="NCBI Taxonomy" id="48426"/>
    <lineage>
        <taxon>Eukaryota</taxon>
        <taxon>Metazoa</taxon>
        <taxon>Chordata</taxon>
        <taxon>Craniata</taxon>
        <taxon>Vertebrata</taxon>
        <taxon>Euteleostomi</taxon>
        <taxon>Archelosauria</taxon>
        <taxon>Archosauria</taxon>
        <taxon>Dinosauria</taxon>
        <taxon>Saurischia</taxon>
        <taxon>Theropoda</taxon>
        <taxon>Coelurosauria</taxon>
        <taxon>Aves</taxon>
        <taxon>Neognathae</taxon>
        <taxon>Neoaves</taxon>
        <taxon>Strisores</taxon>
        <taxon>Caprimulgiformes</taxon>
        <taxon>Nyctibiidae</taxon>
        <taxon>Nyctibius</taxon>
    </lineage>
</organism>
<evidence type="ECO:0000313" key="2">
    <source>
        <dbReference type="Proteomes" id="UP000538472"/>
    </source>
</evidence>
<dbReference type="InterPro" id="IPR018154">
    <property type="entry name" value="TLV/ENV_coat_polyprotein"/>
</dbReference>
<protein>
    <submittedName>
        <fullName evidence="1">ENV1 protein</fullName>
    </submittedName>
</protein>
<dbReference type="AlphaFoldDB" id="A0A7K8TII7"/>
<keyword evidence="2" id="KW-1185">Reference proteome</keyword>